<dbReference type="InterPro" id="IPR036116">
    <property type="entry name" value="FN3_sf"/>
</dbReference>
<keyword evidence="4" id="KW-0418">Kinase</keyword>
<dbReference type="AlphaFoldDB" id="A0A8J5N7M7"/>
<dbReference type="SUPFAM" id="SSF49265">
    <property type="entry name" value="Fibronectin type III"/>
    <property type="match status" value="1"/>
</dbReference>
<dbReference type="PANTHER" id="PTHR13817">
    <property type="entry name" value="TITIN"/>
    <property type="match status" value="1"/>
</dbReference>
<feature type="domain" description="Fibronectin type-III" evidence="3">
    <location>
        <begin position="152"/>
        <end position="255"/>
    </location>
</feature>
<sequence length="299" mass="33068">MWLHHQAGEGQGEMWVRVNLVPIKDTEYAVANLIGGREYRFRSSFLWTSSAHRCQTSLGTRTVLKCMTQDASEFRVEGDRYTLVLKEAKLTDEGDIRVRATNRVGVASLRLLSGGGPASGQAPTTTNLSDYEYPIRADLSHRPPGPHNGKETSDDRHTMDVSDKYITLKIAEPAGRTRACTPSSYLTHRNETSSFFVTVTGGWDVWLKAASSRITWTQLSDLIVGSEYRFRVKAENAYGVSEPGEESDKILFEEAKSPTGYENLGTNGGCLSPTVIREALLKGLVGTQLIFKSCLLNLE</sequence>
<comment type="caution">
    <text evidence="4">The sequence shown here is derived from an EMBL/GenBank/DDBJ whole genome shotgun (WGS) entry which is preliminary data.</text>
</comment>
<evidence type="ECO:0000313" key="5">
    <source>
        <dbReference type="Proteomes" id="UP000747542"/>
    </source>
</evidence>
<dbReference type="EMBL" id="JAHLQT010007950">
    <property type="protein sequence ID" value="KAG7174098.1"/>
    <property type="molecule type" value="Genomic_DNA"/>
</dbReference>
<dbReference type="Proteomes" id="UP000747542">
    <property type="component" value="Unassembled WGS sequence"/>
</dbReference>
<dbReference type="PANTHER" id="PTHR13817:SF166">
    <property type="entry name" value="NEURONAL IGCAM-RELATED"/>
    <property type="match status" value="1"/>
</dbReference>
<feature type="compositionally biased region" description="Basic and acidic residues" evidence="2">
    <location>
        <begin position="148"/>
        <end position="157"/>
    </location>
</feature>
<protein>
    <submittedName>
        <fullName evidence="4">Myosin light chain kinase, smooth muscle-like 3</fullName>
    </submittedName>
</protein>
<keyword evidence="1" id="KW-0677">Repeat</keyword>
<dbReference type="CDD" id="cd00063">
    <property type="entry name" value="FN3"/>
    <property type="match status" value="1"/>
</dbReference>
<dbReference type="GO" id="GO:0016301">
    <property type="term" value="F:kinase activity"/>
    <property type="evidence" value="ECO:0007669"/>
    <property type="project" value="UniProtKB-KW"/>
</dbReference>
<dbReference type="InterPro" id="IPR003961">
    <property type="entry name" value="FN3_dom"/>
</dbReference>
<evidence type="ECO:0000256" key="2">
    <source>
        <dbReference type="SAM" id="MobiDB-lite"/>
    </source>
</evidence>
<keyword evidence="4" id="KW-0808">Transferase</keyword>
<proteinExistence type="predicted"/>
<reference evidence="4" key="1">
    <citation type="journal article" date="2021" name="Sci. Adv.">
        <title>The American lobster genome reveals insights on longevity, neural, and immune adaptations.</title>
        <authorList>
            <person name="Polinski J.M."/>
            <person name="Zimin A.V."/>
            <person name="Clark K.F."/>
            <person name="Kohn A.B."/>
            <person name="Sadowski N."/>
            <person name="Timp W."/>
            <person name="Ptitsyn A."/>
            <person name="Khanna P."/>
            <person name="Romanova D.Y."/>
            <person name="Williams P."/>
            <person name="Greenwood S.J."/>
            <person name="Moroz L.L."/>
            <person name="Walt D.R."/>
            <person name="Bodnar A.G."/>
        </authorList>
    </citation>
    <scope>NUCLEOTIDE SEQUENCE</scope>
    <source>
        <strain evidence="4">GMGI-L3</strain>
    </source>
</reference>
<dbReference type="InterPro" id="IPR013783">
    <property type="entry name" value="Ig-like_fold"/>
</dbReference>
<dbReference type="Gene3D" id="2.60.40.10">
    <property type="entry name" value="Immunoglobulins"/>
    <property type="match status" value="1"/>
</dbReference>
<evidence type="ECO:0000256" key="1">
    <source>
        <dbReference type="ARBA" id="ARBA00022737"/>
    </source>
</evidence>
<evidence type="ECO:0000259" key="3">
    <source>
        <dbReference type="PROSITE" id="PS50853"/>
    </source>
</evidence>
<dbReference type="InterPro" id="IPR050964">
    <property type="entry name" value="Striated_Muscle_Regulatory"/>
</dbReference>
<evidence type="ECO:0000313" key="4">
    <source>
        <dbReference type="EMBL" id="KAG7174098.1"/>
    </source>
</evidence>
<organism evidence="4 5">
    <name type="scientific">Homarus americanus</name>
    <name type="common">American lobster</name>
    <dbReference type="NCBI Taxonomy" id="6706"/>
    <lineage>
        <taxon>Eukaryota</taxon>
        <taxon>Metazoa</taxon>
        <taxon>Ecdysozoa</taxon>
        <taxon>Arthropoda</taxon>
        <taxon>Crustacea</taxon>
        <taxon>Multicrustacea</taxon>
        <taxon>Malacostraca</taxon>
        <taxon>Eumalacostraca</taxon>
        <taxon>Eucarida</taxon>
        <taxon>Decapoda</taxon>
        <taxon>Pleocyemata</taxon>
        <taxon>Astacidea</taxon>
        <taxon>Nephropoidea</taxon>
        <taxon>Nephropidae</taxon>
        <taxon>Homarus</taxon>
    </lineage>
</organism>
<dbReference type="PROSITE" id="PS50853">
    <property type="entry name" value="FN3"/>
    <property type="match status" value="1"/>
</dbReference>
<feature type="region of interest" description="Disordered" evidence="2">
    <location>
        <begin position="137"/>
        <end position="157"/>
    </location>
</feature>
<keyword evidence="5" id="KW-1185">Reference proteome</keyword>
<accession>A0A8J5N7M7</accession>
<gene>
    <name evidence="4" type="primary">Mylk-L3</name>
    <name evidence="4" type="ORF">Hamer_G017832</name>
</gene>
<name>A0A8J5N7M7_HOMAM</name>